<dbReference type="STRING" id="1042163.BRLA_c039180"/>
<accession>A0A075R9Z4</accession>
<evidence type="ECO:0000256" key="1">
    <source>
        <dbReference type="ARBA" id="ARBA00022825"/>
    </source>
</evidence>
<sequence>MKPRGWSYTNTKYQQMSNLHPFNFFVPLVEQVKHGVVSLICEDNTSPPDIDQILQSFLDMEPLEAGQTEKSFGSGFIFHPKGYILTSEHVIGKAKSIFVKMWNGKVFEAKLVFSDPQRDYAIVKIESDIRLSPLTLGNSGEARVGEWVISVGSPLGLENSVTAGIISAKNRRIQVSKRLYDEIFQTDAAINPGNSGGPLINLHGEVIGLNAFIIQSSQCLGFAIGIDSIKKKIQQLL</sequence>
<dbReference type="Pfam" id="PF13365">
    <property type="entry name" value="Trypsin_2"/>
    <property type="match status" value="1"/>
</dbReference>
<dbReference type="PANTHER" id="PTHR22939">
    <property type="entry name" value="SERINE PROTEASE FAMILY S1C HTRA-RELATED"/>
    <property type="match status" value="1"/>
</dbReference>
<name>A0A075R9Z4_BRELA</name>
<proteinExistence type="predicted"/>
<evidence type="ECO:0000313" key="2">
    <source>
        <dbReference type="EMBL" id="AIG28201.1"/>
    </source>
</evidence>
<dbReference type="InterPro" id="IPR009003">
    <property type="entry name" value="Peptidase_S1_PA"/>
</dbReference>
<dbReference type="RefSeq" id="WP_003334825.1">
    <property type="nucleotide sequence ID" value="NZ_CP007806.1"/>
</dbReference>
<dbReference type="HOGENOM" id="CLU_020120_4_2_9"/>
<reference evidence="2 3" key="1">
    <citation type="journal article" date="2011" name="J. Bacteriol.">
        <title>Genome sequence of Brevibacillus laterosporus LMG 15441, a pathogen of invertebrates.</title>
        <authorList>
            <person name="Djukic M."/>
            <person name="Poehlein A."/>
            <person name="Thurmer A."/>
            <person name="Daniel R."/>
        </authorList>
    </citation>
    <scope>NUCLEOTIDE SEQUENCE [LARGE SCALE GENOMIC DNA]</scope>
    <source>
        <strain evidence="2 3">LMG 15441</strain>
    </source>
</reference>
<dbReference type="PRINTS" id="PR00834">
    <property type="entry name" value="PROTEASES2C"/>
</dbReference>
<keyword evidence="1" id="KW-0378">Hydrolase</keyword>
<dbReference type="GO" id="GO:0004252">
    <property type="term" value="F:serine-type endopeptidase activity"/>
    <property type="evidence" value="ECO:0007669"/>
    <property type="project" value="InterPro"/>
</dbReference>
<dbReference type="InterPro" id="IPR001940">
    <property type="entry name" value="Peptidase_S1C"/>
</dbReference>
<dbReference type="SUPFAM" id="SSF50494">
    <property type="entry name" value="Trypsin-like serine proteases"/>
    <property type="match status" value="1"/>
</dbReference>
<protein>
    <submittedName>
        <fullName evidence="2">Putative serine protease HtrA</fullName>
    </submittedName>
</protein>
<dbReference type="KEGG" id="blr:BRLA_c039180"/>
<dbReference type="Proteomes" id="UP000005850">
    <property type="component" value="Chromosome"/>
</dbReference>
<dbReference type="PANTHER" id="PTHR22939:SF129">
    <property type="entry name" value="SERINE PROTEASE HTRA2, MITOCHONDRIAL"/>
    <property type="match status" value="1"/>
</dbReference>
<evidence type="ECO:0000313" key="3">
    <source>
        <dbReference type="Proteomes" id="UP000005850"/>
    </source>
</evidence>
<keyword evidence="2" id="KW-0645">Protease</keyword>
<keyword evidence="1" id="KW-0720">Serine protease</keyword>
<dbReference type="GO" id="GO:0006508">
    <property type="term" value="P:proteolysis"/>
    <property type="evidence" value="ECO:0007669"/>
    <property type="project" value="UniProtKB-KW"/>
</dbReference>
<keyword evidence="3" id="KW-1185">Reference proteome</keyword>
<gene>
    <name evidence="2" type="primary">htrA_1</name>
    <name evidence="2" type="ORF">BRLA_c039180</name>
</gene>
<dbReference type="Gene3D" id="2.40.10.120">
    <property type="match status" value="1"/>
</dbReference>
<dbReference type="eggNOG" id="COG0265">
    <property type="taxonomic scope" value="Bacteria"/>
</dbReference>
<dbReference type="AlphaFoldDB" id="A0A075R9Z4"/>
<organism evidence="2 3">
    <name type="scientific">Brevibacillus laterosporus LMG 15441</name>
    <dbReference type="NCBI Taxonomy" id="1042163"/>
    <lineage>
        <taxon>Bacteria</taxon>
        <taxon>Bacillati</taxon>
        <taxon>Bacillota</taxon>
        <taxon>Bacilli</taxon>
        <taxon>Bacillales</taxon>
        <taxon>Paenibacillaceae</taxon>
        <taxon>Brevibacillus</taxon>
    </lineage>
</organism>
<dbReference type="EMBL" id="CP007806">
    <property type="protein sequence ID" value="AIG28201.1"/>
    <property type="molecule type" value="Genomic_DNA"/>
</dbReference>